<reference evidence="1 2" key="1">
    <citation type="submission" date="2024-12" db="EMBL/GenBank/DDBJ databases">
        <title>Draft genome sequence of Chryseobacterium kwangjuense AG447.</title>
        <authorList>
            <person name="Cheptsov V.S."/>
            <person name="Belov A."/>
            <person name="Zavarzina A.G."/>
        </authorList>
    </citation>
    <scope>NUCLEOTIDE SEQUENCE [LARGE SCALE GENOMIC DNA]</scope>
    <source>
        <strain evidence="1 2">AG447</strain>
    </source>
</reference>
<keyword evidence="2" id="KW-1185">Reference proteome</keyword>
<proteinExistence type="predicted"/>
<comment type="caution">
    <text evidence="1">The sequence shown here is derived from an EMBL/GenBank/DDBJ whole genome shotgun (WGS) entry which is preliminary data.</text>
</comment>
<gene>
    <name evidence="1" type="ORF">ACKW6Q_13940</name>
</gene>
<dbReference type="Proteomes" id="UP001634154">
    <property type="component" value="Unassembled WGS sequence"/>
</dbReference>
<accession>A0ABW9K4L2</accession>
<name>A0ABW9K4L2_9FLAO</name>
<dbReference type="EMBL" id="JBJXVJ010000003">
    <property type="protein sequence ID" value="MFN1218067.1"/>
    <property type="molecule type" value="Genomic_DNA"/>
</dbReference>
<evidence type="ECO:0000313" key="1">
    <source>
        <dbReference type="EMBL" id="MFN1218067.1"/>
    </source>
</evidence>
<organism evidence="1 2">
    <name type="scientific">Chryseobacterium kwangjuense</name>
    <dbReference type="NCBI Taxonomy" id="267125"/>
    <lineage>
        <taxon>Bacteria</taxon>
        <taxon>Pseudomonadati</taxon>
        <taxon>Bacteroidota</taxon>
        <taxon>Flavobacteriia</taxon>
        <taxon>Flavobacteriales</taxon>
        <taxon>Weeksellaceae</taxon>
        <taxon>Chryseobacterium group</taxon>
        <taxon>Chryseobacterium</taxon>
    </lineage>
</organism>
<dbReference type="RefSeq" id="WP_409357137.1">
    <property type="nucleotide sequence ID" value="NZ_JBJXVJ010000003.1"/>
</dbReference>
<protein>
    <submittedName>
        <fullName evidence="1">Uncharacterized protein</fullName>
    </submittedName>
</protein>
<evidence type="ECO:0000313" key="2">
    <source>
        <dbReference type="Proteomes" id="UP001634154"/>
    </source>
</evidence>
<sequence length="290" mass="33322">MELKISTFICPSFSISLYFSNFILQKNTKGQLSLQPKIPFSSAIRIKYKLPMIRTLIIIGTTTILSLFSCSEQSKKDESTISKNTQQKPADSSQKLKEKTSYKNIDIKEFKNNWGLTAIPEELEKLIYFQSHISSAEFYSHGFAVTIDDKSGLKSWSEDSSFLDRLLPFAQANGTGSFYAIWNDGTTKPINEMPLVVFGDEGGTHIVAENMLQLLHLITFDTEISVDLKHAYFYKGGDYEKSRDLNKFLKWMLENYGLNQTLNPSEIITSAQRKHKEEFDKWFSQYYKIE</sequence>